<organism evidence="2">
    <name type="scientific">Rickettsia oklahomensis</name>
    <dbReference type="NCBI Taxonomy" id="3141789"/>
    <lineage>
        <taxon>Bacteria</taxon>
        <taxon>Pseudomonadati</taxon>
        <taxon>Pseudomonadota</taxon>
        <taxon>Alphaproteobacteria</taxon>
        <taxon>Rickettsiales</taxon>
        <taxon>Rickettsiaceae</taxon>
        <taxon>Rickettsieae</taxon>
        <taxon>Rickettsia</taxon>
        <taxon>belli group</taxon>
    </lineage>
</organism>
<keyword evidence="1" id="KW-0472">Membrane</keyword>
<protein>
    <submittedName>
        <fullName evidence="2">Uncharacterized protein</fullName>
    </submittedName>
</protein>
<keyword evidence="1" id="KW-0812">Transmembrane</keyword>
<keyword evidence="1" id="KW-1133">Transmembrane helix</keyword>
<proteinExistence type="predicted"/>
<name>A0AAU7BXL5_9RICK</name>
<evidence type="ECO:0000313" key="2">
    <source>
        <dbReference type="EMBL" id="XBG66126.1"/>
    </source>
</evidence>
<evidence type="ECO:0000256" key="1">
    <source>
        <dbReference type="SAM" id="Phobius"/>
    </source>
</evidence>
<gene>
    <name evidence="2" type="ORF">AAGW17_04000</name>
</gene>
<accession>A0AAU7BXL5</accession>
<reference evidence="2" key="1">
    <citation type="submission" date="2024-05" db="EMBL/GenBank/DDBJ databases">
        <title>Characterization of a novel Rickettsia species. (Rickettsia oklahomia sp. nov.) from Amblyomma americanum ticks.</title>
        <authorList>
            <person name="Korla P.K."/>
            <person name="Karounos M."/>
            <person name="Wilson J.M."/>
            <person name="Little S.E."/>
            <person name="Qurollo B.A."/>
        </authorList>
    </citation>
    <scope>NUCLEOTIDE SEQUENCE</scope>
    <source>
        <strain evidence="2">Oklahoma-10</strain>
    </source>
</reference>
<feature type="transmembrane region" description="Helical" evidence="1">
    <location>
        <begin position="49"/>
        <end position="65"/>
    </location>
</feature>
<feature type="transmembrane region" description="Helical" evidence="1">
    <location>
        <begin position="85"/>
        <end position="104"/>
    </location>
</feature>
<dbReference type="AlphaFoldDB" id="A0AAU7BXL5"/>
<dbReference type="EMBL" id="CP157197">
    <property type="protein sequence ID" value="XBG66126.1"/>
    <property type="molecule type" value="Genomic_DNA"/>
</dbReference>
<sequence>MDNNCANQRLYWSLSTSLKYMGLSLDEWLVILFGIVPGIVLLNSGHAKLGIICIIAGIVLCYAFKKFKKLSEYFVLKSYLVAKKWLYAPTSYLTSLLGMIKTILDKFFKEHLDFVKGSGICSVFFPKKIKVIADGVLINGTFRYWFGESKHIAADKTYLLTYKRGANHLLLLTGIKEEEANKQ</sequence>
<dbReference type="RefSeq" id="WP_347938761.1">
    <property type="nucleotide sequence ID" value="NZ_CP157197.1"/>
</dbReference>
<feature type="transmembrane region" description="Helical" evidence="1">
    <location>
        <begin position="20"/>
        <end position="42"/>
    </location>
</feature>
<dbReference type="KEGG" id="rof:AAGW17_04000"/>